<dbReference type="InterPro" id="IPR018677">
    <property type="entry name" value="DUF2157"/>
</dbReference>
<proteinExistence type="predicted"/>
<feature type="transmembrane region" description="Helical" evidence="1">
    <location>
        <begin position="54"/>
        <end position="75"/>
    </location>
</feature>
<evidence type="ECO:0000313" key="3">
    <source>
        <dbReference type="EMBL" id="RNL84983.1"/>
    </source>
</evidence>
<feature type="transmembrane region" description="Helical" evidence="1">
    <location>
        <begin position="147"/>
        <end position="165"/>
    </location>
</feature>
<dbReference type="AlphaFoldDB" id="A0A3N0EAU6"/>
<evidence type="ECO:0000259" key="2">
    <source>
        <dbReference type="Pfam" id="PF09925"/>
    </source>
</evidence>
<keyword evidence="1" id="KW-0472">Membrane</keyword>
<feature type="transmembrane region" description="Helical" evidence="1">
    <location>
        <begin position="81"/>
        <end position="102"/>
    </location>
</feature>
<feature type="transmembrane region" description="Helical" evidence="1">
    <location>
        <begin position="249"/>
        <end position="266"/>
    </location>
</feature>
<dbReference type="EMBL" id="RJMB01000008">
    <property type="protein sequence ID" value="RNL84983.1"/>
    <property type="molecule type" value="Genomic_DNA"/>
</dbReference>
<feature type="transmembrane region" description="Helical" evidence="1">
    <location>
        <begin position="172"/>
        <end position="189"/>
    </location>
</feature>
<evidence type="ECO:0000256" key="1">
    <source>
        <dbReference type="SAM" id="Phobius"/>
    </source>
</evidence>
<dbReference type="Pfam" id="PF09925">
    <property type="entry name" value="DUF2157"/>
    <property type="match status" value="1"/>
</dbReference>
<reference evidence="3 4" key="1">
    <citation type="submission" date="2018-11" db="EMBL/GenBank/DDBJ databases">
        <title>The genome draft of YIM 96095.</title>
        <authorList>
            <person name="Tang S.-K."/>
            <person name="Chunyu W.-X."/>
            <person name="Feng Y.-Z."/>
        </authorList>
    </citation>
    <scope>NUCLEOTIDE SEQUENCE [LARGE SCALE GENOMIC DNA]</scope>
    <source>
        <strain evidence="3 4">YIM 96095</strain>
    </source>
</reference>
<organism evidence="3 4">
    <name type="scientific">Halostreptopolyspora alba</name>
    <dbReference type="NCBI Taxonomy" id="2487137"/>
    <lineage>
        <taxon>Bacteria</taxon>
        <taxon>Bacillati</taxon>
        <taxon>Actinomycetota</taxon>
        <taxon>Actinomycetes</taxon>
        <taxon>Streptosporangiales</taxon>
        <taxon>Nocardiopsidaceae</taxon>
        <taxon>Halostreptopolyspora</taxon>
    </lineage>
</organism>
<feature type="domain" description="DUF2157" evidence="2">
    <location>
        <begin position="22"/>
        <end position="171"/>
    </location>
</feature>
<protein>
    <submittedName>
        <fullName evidence="3">DUF2157 domain-containing protein</fullName>
    </submittedName>
</protein>
<dbReference type="Proteomes" id="UP000269198">
    <property type="component" value="Unassembled WGS sequence"/>
</dbReference>
<feature type="transmembrane region" description="Helical" evidence="1">
    <location>
        <begin position="195"/>
        <end position="218"/>
    </location>
</feature>
<keyword evidence="1" id="KW-1133">Transmembrane helix</keyword>
<evidence type="ECO:0000313" key="4">
    <source>
        <dbReference type="Proteomes" id="UP000269198"/>
    </source>
</evidence>
<feature type="transmembrane region" description="Helical" evidence="1">
    <location>
        <begin position="273"/>
        <end position="291"/>
    </location>
</feature>
<dbReference type="RefSeq" id="WP_123201032.1">
    <property type="nucleotide sequence ID" value="NZ_RJMB01000008.1"/>
</dbReference>
<name>A0A3N0EAU6_9ACTN</name>
<keyword evidence="1" id="KW-0812">Transmembrane</keyword>
<sequence length="329" mass="33282">MPESHVPGGLDDSARDRALSGLVDQGVISTEQAVAVRDALETAAPGHRIRWAEIIGYIGGGLVLLGAIALVAASWEDLARAGQVTVLAVLTAALLAGGVATAGGPRALAGRHHRVATVRRRITGVLLALAAATSTLGIHVLTDEDTFLAGGAAGLVVAVAGYVALPSAVGTVACWATSVLLVGSIVEALDPAAEWLGYTLALLALGLLWGVLAGLGVLTHRRLGLGLGAAIALVGAHYPLTWASSAESIWGYALTLGLAALLFGYYRWERAGVLLVLGILAVTVTVARMVVDLTSGEVGAAAVLLVAGAVLLVASWAGIRLHQTRPPAG</sequence>
<feature type="transmembrane region" description="Helical" evidence="1">
    <location>
        <begin position="297"/>
        <end position="319"/>
    </location>
</feature>
<feature type="transmembrane region" description="Helical" evidence="1">
    <location>
        <begin position="122"/>
        <end position="141"/>
    </location>
</feature>
<gene>
    <name evidence="3" type="ORF">EFW17_09810</name>
</gene>
<comment type="caution">
    <text evidence="3">The sequence shown here is derived from an EMBL/GenBank/DDBJ whole genome shotgun (WGS) entry which is preliminary data.</text>
</comment>
<keyword evidence="4" id="KW-1185">Reference proteome</keyword>
<accession>A0A3N0EAU6</accession>
<feature type="transmembrane region" description="Helical" evidence="1">
    <location>
        <begin position="225"/>
        <end position="243"/>
    </location>
</feature>